<dbReference type="OrthoDB" id="3365698at2759"/>
<feature type="region of interest" description="Disordered" evidence="1">
    <location>
        <begin position="562"/>
        <end position="589"/>
    </location>
</feature>
<name>A0A9P3GR00_9APHY</name>
<dbReference type="Gene3D" id="1.20.1280.50">
    <property type="match status" value="1"/>
</dbReference>
<accession>A0A9P3GR00</accession>
<sequence length="589" mass="65990">MQTPSRVDPSHHLPLPPVLFPLVRGSSQSYPVSNQNMNIDLVQRHELLKQLAVHENAAQLLRSQLNRLTYVQHLPPEILSMIFTYCVCFDPVRDPPATSRSWTVVLHVCQRWREVALNTTLLWAMLALPAPAHFLEAALEHSKASPLDVTIHRWSSQLDVARQAQAVLSQMPRIRTLRWYARAFDAAVFPALACTPQCHTFAVGHVYDAAEVFGWDTRPLHAMGVRSSYVKHYGDIYGVVKTLPLLRHLIIGPHVCFGPSMPASLGDALQALAPLRELESLRLSCIFGGHNENQPDVSIRLSFPKLRSLVLSGQTFSCCGLLARLDFPATTSVRIIDVSQYANATQDILAVLPKIIGSADRAPVISLSFHGRGFQSEQVTVAGWKTLKSVLDHCPLPNFSLALPRYGTSLEIIFAQIPLGRVRSLFMHATALSPSAVWGPRLRQYLNDVEELRLSAREFRAVHRILREPGVLPRLRVLQLDRVLSLDCPREQLARGCKYIDCFHLLEHLLQRRAEAVQRVPKLVLRAQVPIAPARLQALAAHVEEIVHVVVSADGNEGEYEPWIGRNEEWDGEPYVSDDGDEDSEDDEF</sequence>
<keyword evidence="4" id="KW-1185">Reference proteome</keyword>
<comment type="caution">
    <text evidence="3">The sequence shown here is derived from an EMBL/GenBank/DDBJ whole genome shotgun (WGS) entry which is preliminary data.</text>
</comment>
<feature type="domain" description="F-box" evidence="2">
    <location>
        <begin position="72"/>
        <end position="126"/>
    </location>
</feature>
<organism evidence="3 4">
    <name type="scientific">Phanerochaete sordida</name>
    <dbReference type="NCBI Taxonomy" id="48140"/>
    <lineage>
        <taxon>Eukaryota</taxon>
        <taxon>Fungi</taxon>
        <taxon>Dikarya</taxon>
        <taxon>Basidiomycota</taxon>
        <taxon>Agaricomycotina</taxon>
        <taxon>Agaricomycetes</taxon>
        <taxon>Polyporales</taxon>
        <taxon>Phanerochaetaceae</taxon>
        <taxon>Phanerochaete</taxon>
    </lineage>
</organism>
<protein>
    <recommendedName>
        <fullName evidence="2">F-box domain-containing protein</fullName>
    </recommendedName>
</protein>
<dbReference type="Pfam" id="PF12937">
    <property type="entry name" value="F-box-like"/>
    <property type="match status" value="1"/>
</dbReference>
<feature type="compositionally biased region" description="Acidic residues" evidence="1">
    <location>
        <begin position="570"/>
        <end position="589"/>
    </location>
</feature>
<dbReference type="AlphaFoldDB" id="A0A9P3GR00"/>
<gene>
    <name evidence="3" type="ORF">PsYK624_164860</name>
</gene>
<evidence type="ECO:0000256" key="1">
    <source>
        <dbReference type="SAM" id="MobiDB-lite"/>
    </source>
</evidence>
<evidence type="ECO:0000259" key="2">
    <source>
        <dbReference type="Pfam" id="PF12937"/>
    </source>
</evidence>
<reference evidence="3 4" key="1">
    <citation type="submission" date="2021-08" db="EMBL/GenBank/DDBJ databases">
        <title>Draft Genome Sequence of Phanerochaete sordida strain YK-624.</title>
        <authorList>
            <person name="Mori T."/>
            <person name="Dohra H."/>
            <person name="Suzuki T."/>
            <person name="Kawagishi H."/>
            <person name="Hirai H."/>
        </authorList>
    </citation>
    <scope>NUCLEOTIDE SEQUENCE [LARGE SCALE GENOMIC DNA]</scope>
    <source>
        <strain evidence="3 4">YK-624</strain>
    </source>
</reference>
<dbReference type="Proteomes" id="UP000703269">
    <property type="component" value="Unassembled WGS sequence"/>
</dbReference>
<evidence type="ECO:0000313" key="3">
    <source>
        <dbReference type="EMBL" id="GJF00206.1"/>
    </source>
</evidence>
<proteinExistence type="predicted"/>
<dbReference type="InterPro" id="IPR001810">
    <property type="entry name" value="F-box_dom"/>
</dbReference>
<dbReference type="EMBL" id="BPQB01000139">
    <property type="protein sequence ID" value="GJF00206.1"/>
    <property type="molecule type" value="Genomic_DNA"/>
</dbReference>
<evidence type="ECO:0000313" key="4">
    <source>
        <dbReference type="Proteomes" id="UP000703269"/>
    </source>
</evidence>